<dbReference type="Pfam" id="PF05729">
    <property type="entry name" value="NACHT"/>
    <property type="match status" value="1"/>
</dbReference>
<dbReference type="AlphaFoldDB" id="A0A1H5V3Q3"/>
<organism evidence="3 6">
    <name type="scientific">Saccharopolyspora kobensis</name>
    <dbReference type="NCBI Taxonomy" id="146035"/>
    <lineage>
        <taxon>Bacteria</taxon>
        <taxon>Bacillati</taxon>
        <taxon>Actinomycetota</taxon>
        <taxon>Actinomycetes</taxon>
        <taxon>Pseudonocardiales</taxon>
        <taxon>Pseudonocardiaceae</taxon>
        <taxon>Saccharopolyspora</taxon>
    </lineage>
</organism>
<proteinExistence type="predicted"/>
<feature type="transmembrane region" description="Helical" evidence="1">
    <location>
        <begin position="607"/>
        <end position="628"/>
    </location>
</feature>
<feature type="transmembrane region" description="Helical" evidence="1">
    <location>
        <begin position="714"/>
        <end position="738"/>
    </location>
</feature>
<evidence type="ECO:0000259" key="2">
    <source>
        <dbReference type="PROSITE" id="PS50837"/>
    </source>
</evidence>
<reference evidence="5 6" key="2">
    <citation type="submission" date="2016-10" db="EMBL/GenBank/DDBJ databases">
        <authorList>
            <person name="Varghese N."/>
            <person name="Submissions S."/>
        </authorList>
    </citation>
    <scope>NUCLEOTIDE SEQUENCE [LARGE SCALE GENOMIC DNA]</scope>
    <source>
        <strain evidence="6">ATCC 20501</strain>
        <strain evidence="4 5">CGMCC 4.3529</strain>
    </source>
</reference>
<feature type="transmembrane region" description="Helical" evidence="1">
    <location>
        <begin position="689"/>
        <end position="708"/>
    </location>
</feature>
<dbReference type="EMBL" id="FOME01000001">
    <property type="protein sequence ID" value="SFC65750.1"/>
    <property type="molecule type" value="Genomic_DNA"/>
</dbReference>
<evidence type="ECO:0000313" key="4">
    <source>
        <dbReference type="EMBL" id="SFC65750.1"/>
    </source>
</evidence>
<feature type="transmembrane region" description="Helical" evidence="1">
    <location>
        <begin position="648"/>
        <end position="668"/>
    </location>
</feature>
<dbReference type="Proteomes" id="UP000199690">
    <property type="component" value="Unassembled WGS sequence"/>
</dbReference>
<evidence type="ECO:0000313" key="6">
    <source>
        <dbReference type="Proteomes" id="UP000236729"/>
    </source>
</evidence>
<protein>
    <submittedName>
        <fullName evidence="4">NACHT domain-containing protein</fullName>
    </submittedName>
    <submittedName>
        <fullName evidence="3">Predicted NTPase (NACHT family)</fullName>
    </submittedName>
</protein>
<dbReference type="InterPro" id="IPR007111">
    <property type="entry name" value="NACHT_NTPase"/>
</dbReference>
<evidence type="ECO:0000256" key="1">
    <source>
        <dbReference type="SAM" id="Phobius"/>
    </source>
</evidence>
<dbReference type="Gene3D" id="3.40.50.300">
    <property type="entry name" value="P-loop containing nucleotide triphosphate hydrolases"/>
    <property type="match status" value="1"/>
</dbReference>
<keyword evidence="1" id="KW-0812">Transmembrane</keyword>
<accession>A0A1I1L858</accession>
<reference evidence="3" key="1">
    <citation type="submission" date="2016-10" db="EMBL/GenBank/DDBJ databases">
        <authorList>
            <person name="de Groot N.N."/>
        </authorList>
    </citation>
    <scope>NUCLEOTIDE SEQUENCE [LARGE SCALE GENOMIC DNA]</scope>
    <source>
        <strain evidence="3">ATCC 20501</strain>
    </source>
</reference>
<keyword evidence="1" id="KW-1133">Transmembrane helix</keyword>
<dbReference type="PROSITE" id="PS50837">
    <property type="entry name" value="NACHT"/>
    <property type="match status" value="1"/>
</dbReference>
<dbReference type="SUPFAM" id="SSF52540">
    <property type="entry name" value="P-loop containing nucleoside triphosphate hydrolases"/>
    <property type="match status" value="1"/>
</dbReference>
<sequence length="789" mass="84184">MVSGPVVQAGSISGGVVITTGTPTQSEVDKWTEGLALGVQKLWRREEAHRRIHDPVALPVRWHPNPELADQWANIRRLPAGAAAEPLALSGSIDQLGEIYRSIPSGRLVLLGAAGSGKTVLAARLALDLLEAHEPGHRVPVIVSVGSWNPTTTPLHVWLAEQLARDHPGLAAPVQKRGPSRAAALIDADRVLPILDGFDEIDAGLHRAALRQLNTITDTPIVVTSRVEEYTSAVHGADVFTGAAVVELDDLTLHDLAAYLPRTAAGNRTGIWDPVLQRMRAEPHAPGPAMLRQVLTNPLMVFLARTIYSDRPGQNPAELLDTHQFPAEPALQDHLLAEFVPAVYQADQPGSRPGWPIDRAHRYLTYLAHHIRKAGTHDLGWWQLRDTIPRSHRTIIFALLDGFITWLMFGLTNGLAFWLTNGAPQGRRLGSVDGPADGIVYGFVVGLVYGLPAMLVSGLVVALTVGLTKALRGQRRRDNPRFLSTKFAIALGTGLGTGLASALAYGLMVGLAAQLAYGFKGVGSAVSNGLLQGPAFGTGATYGLRVGLRQFGVETQAALVAGIVTGLTAGLLVMVLAGLSARRIRVRSAGPPPSRTRLQIRGRGRFIAGKFGLGFVFGFGGGFVVEFVDGIALPGAGLADGLLDGLPFGLWVGFMSVLAFGLEAPVDAADVVGVGESLSRDRRNAIRKMLAVGLALGVLAADINGLPFGLATAVVAGFVGVRATSAWLYWLVLVRGWLPLTGRLPWRVQAFLTDAYQRGVLRQTGVVYQFRHARLQDHLITKAPNAVED</sequence>
<feature type="transmembrane region" description="Helical" evidence="1">
    <location>
        <begin position="487"/>
        <end position="513"/>
    </location>
</feature>
<feature type="transmembrane region" description="Helical" evidence="1">
    <location>
        <begin position="557"/>
        <end position="579"/>
    </location>
</feature>
<evidence type="ECO:0000313" key="5">
    <source>
        <dbReference type="Proteomes" id="UP000199690"/>
    </source>
</evidence>
<name>A0A1H5V3Q3_9PSEU</name>
<keyword evidence="5" id="KW-1185">Reference proteome</keyword>
<dbReference type="InterPro" id="IPR027417">
    <property type="entry name" value="P-loop_NTPase"/>
</dbReference>
<feature type="domain" description="NACHT" evidence="2">
    <location>
        <begin position="106"/>
        <end position="201"/>
    </location>
</feature>
<evidence type="ECO:0000313" key="3">
    <source>
        <dbReference type="EMBL" id="SEF81863.1"/>
    </source>
</evidence>
<gene>
    <name evidence="3" type="ORF">SAMN02982929_00753</name>
    <name evidence="4" type="ORF">SAMN05216506_1011318</name>
</gene>
<dbReference type="EMBL" id="FNVB01000002">
    <property type="protein sequence ID" value="SEF81863.1"/>
    <property type="molecule type" value="Genomic_DNA"/>
</dbReference>
<accession>A0A1H5V3Q3</accession>
<dbReference type="Proteomes" id="UP000236729">
    <property type="component" value="Unassembled WGS sequence"/>
</dbReference>
<keyword evidence="1" id="KW-0472">Membrane</keyword>
<feature type="transmembrane region" description="Helical" evidence="1">
    <location>
        <begin position="395"/>
        <end position="419"/>
    </location>
</feature>
<feature type="transmembrane region" description="Helical" evidence="1">
    <location>
        <begin position="439"/>
        <end position="467"/>
    </location>
</feature>